<evidence type="ECO:0000313" key="7">
    <source>
        <dbReference type="Proteomes" id="UP000259975"/>
    </source>
</evidence>
<dbReference type="EMBL" id="JAUUIA010000036">
    <property type="protein sequence ID" value="MDP0970613.1"/>
    <property type="molecule type" value="Genomic_DNA"/>
</dbReference>
<dbReference type="RefSeq" id="WP_023339390.1">
    <property type="nucleotide sequence ID" value="NZ_BDLH01000004.1"/>
</dbReference>
<dbReference type="EMBL" id="ULCI01000028">
    <property type="protein sequence ID" value="SYR47641.1"/>
    <property type="molecule type" value="Genomic_DNA"/>
</dbReference>
<dbReference type="Proteomes" id="UP001244490">
    <property type="component" value="Unassembled WGS sequence"/>
</dbReference>
<name>A0A378HAX8_KLEPN</name>
<protein>
    <recommendedName>
        <fullName evidence="8">DNA-binding protein</fullName>
    </recommendedName>
</protein>
<evidence type="ECO:0000313" key="2">
    <source>
        <dbReference type="EMBL" id="STX11953.1"/>
    </source>
</evidence>
<reference evidence="6 7" key="2">
    <citation type="submission" date="2018-08" db="EMBL/GenBank/DDBJ databases">
        <authorList>
            <consortium name="Pathogen Informatics"/>
        </authorList>
    </citation>
    <scope>NUCLEOTIDE SEQUENCE [LARGE SCALE GENOMIC DNA]</scope>
    <source>
        <strain evidence="3 7">EuSCAPE_AT029</strain>
        <strain evidence="4 6">EuSCAPE_HU047</strain>
    </source>
</reference>
<evidence type="ECO:0000313" key="6">
    <source>
        <dbReference type="Proteomes" id="UP000258253"/>
    </source>
</evidence>
<proteinExistence type="predicted"/>
<accession>A0A378HAX8</accession>
<dbReference type="Proteomes" id="UP000255239">
    <property type="component" value="Unassembled WGS sequence"/>
</dbReference>
<organism evidence="2 5">
    <name type="scientific">Klebsiella pneumoniae</name>
    <dbReference type="NCBI Taxonomy" id="573"/>
    <lineage>
        <taxon>Bacteria</taxon>
        <taxon>Pseudomonadati</taxon>
        <taxon>Pseudomonadota</taxon>
        <taxon>Gammaproteobacteria</taxon>
        <taxon>Enterobacterales</taxon>
        <taxon>Enterobacteriaceae</taxon>
        <taxon>Klebsiella/Raoultella group</taxon>
        <taxon>Klebsiella</taxon>
        <taxon>Klebsiella pneumoniae complex</taxon>
    </lineage>
</organism>
<dbReference type="EMBL" id="UKGE01000027">
    <property type="protein sequence ID" value="SXN33745.1"/>
    <property type="molecule type" value="Genomic_DNA"/>
</dbReference>
<dbReference type="EMBL" id="UGMG01000005">
    <property type="protein sequence ID" value="STX11953.1"/>
    <property type="molecule type" value="Genomic_DNA"/>
</dbReference>
<evidence type="ECO:0000313" key="4">
    <source>
        <dbReference type="EMBL" id="SYR47641.1"/>
    </source>
</evidence>
<dbReference type="Proteomes" id="UP000259975">
    <property type="component" value="Unassembled WGS sequence"/>
</dbReference>
<evidence type="ECO:0008006" key="8">
    <source>
        <dbReference type="Google" id="ProtNLM"/>
    </source>
</evidence>
<evidence type="ECO:0000313" key="1">
    <source>
        <dbReference type="EMBL" id="MDP0970613.1"/>
    </source>
</evidence>
<evidence type="ECO:0000313" key="3">
    <source>
        <dbReference type="EMBL" id="SXN33745.1"/>
    </source>
</evidence>
<reference evidence="1" key="3">
    <citation type="submission" date="2023-07" db="EMBL/GenBank/DDBJ databases">
        <authorList>
            <person name="Peng Z."/>
        </authorList>
    </citation>
    <scope>NUCLEOTIDE SEQUENCE</scope>
    <source>
        <strain evidence="1">KP219</strain>
    </source>
</reference>
<reference evidence="2 5" key="1">
    <citation type="submission" date="2018-06" db="EMBL/GenBank/DDBJ databases">
        <authorList>
            <consortium name="Pathogen Informatics"/>
            <person name="Doyle S."/>
        </authorList>
    </citation>
    <scope>NUCLEOTIDE SEQUENCE [LARGE SCALE GENOMIC DNA]</scope>
    <source>
        <strain evidence="2 5">NCTC11679</strain>
    </source>
</reference>
<dbReference type="AlphaFoldDB" id="A0A378HAX8"/>
<gene>
    <name evidence="2" type="ORF">NCTC11679_06416</name>
    <name evidence="1" type="ORF">Q6294_26725</name>
    <name evidence="3" type="ORF">SAMEA3499901_04801</name>
    <name evidence="4" type="ORF">SAMEA3538828_04853</name>
</gene>
<dbReference type="Proteomes" id="UP000258253">
    <property type="component" value="Unassembled WGS sequence"/>
</dbReference>
<sequence>MMNVKQIRENMTEAALSVESVMRGHPRITLQELSTACSISLPAVEFIIEQMLCMRVAQRGAFGRYSLTPEYQNGSF</sequence>
<evidence type="ECO:0000313" key="5">
    <source>
        <dbReference type="Proteomes" id="UP000255239"/>
    </source>
</evidence>